<evidence type="ECO:0000313" key="1">
    <source>
        <dbReference type="EMBL" id="KLJ30462.1"/>
    </source>
</evidence>
<reference evidence="2 4" key="2">
    <citation type="journal article" date="2016" name="Sci. Rep.">
        <title>Serotype IV Streptococcus agalactiae ST-452 has arisen from large genomic recombination events between CC23 and the hypervirulent CC17 lineages.</title>
        <authorList>
            <person name="Campisi E."/>
            <person name="Rinaudo C.D."/>
            <person name="Donati C."/>
            <person name="Barucco M."/>
            <person name="Torricelli G."/>
            <person name="Edwards M.S."/>
            <person name="Baker C.J."/>
            <person name="Margarit I."/>
            <person name="Rosini R."/>
        </authorList>
    </citation>
    <scope>NUCLEOTIDE SEQUENCE [LARGE SCALE GENOMIC DNA]</scope>
    <source>
        <strain evidence="2 4">CZ-PW-140</strain>
    </source>
</reference>
<dbReference type="KEGG" id="sage:EN72_01405"/>
<protein>
    <submittedName>
        <fullName evidence="2">Replication initiation protein</fullName>
    </submittedName>
</protein>
<dbReference type="EMBL" id="MAWT01000001">
    <property type="protein sequence ID" value="OCM72831.1"/>
    <property type="molecule type" value="Genomic_DNA"/>
</dbReference>
<evidence type="ECO:0000313" key="3">
    <source>
        <dbReference type="Proteomes" id="UP000035174"/>
    </source>
</evidence>
<reference evidence="1 3" key="1">
    <citation type="journal article" date="2015" name="PLoS ONE">
        <title>Genomic analysis reveals the molecular basis for capsule loss in the group B streptococcus population.</title>
        <authorList>
            <consortium name="DEVANI Consortium"/>
            <person name="Rosini R."/>
            <person name="Campisi E."/>
            <person name="De Chiara M."/>
            <person name="Tettelin H."/>
            <person name="Rinaudo D."/>
            <person name="Toniolo C."/>
            <person name="Metruccio M."/>
            <person name="Guidotti S."/>
            <person name="Sorensen U.B."/>
            <person name="Kilian M."/>
            <person name="Ramirez M."/>
            <person name="Janulczyk R."/>
            <person name="Donati C."/>
            <person name="Grandi G."/>
            <person name="Margarit I."/>
        </authorList>
    </citation>
    <scope>NUCLEOTIDE SEQUENCE [LARGE SCALE GENOMIC DNA]</scope>
    <source>
        <strain evidence="1 3">ES-PW-063</strain>
    </source>
</reference>
<dbReference type="AlphaFoldDB" id="A0A076YV15"/>
<accession>A0A076YV15</accession>
<dbReference type="Proteomes" id="UP000093122">
    <property type="component" value="Unassembled WGS sequence"/>
</dbReference>
<dbReference type="EMBL" id="LCVB01000015">
    <property type="protein sequence ID" value="KLJ30462.1"/>
    <property type="molecule type" value="Genomic_DNA"/>
</dbReference>
<organism evidence="2 4">
    <name type="scientific">Streptococcus agalactiae</name>
    <dbReference type="NCBI Taxonomy" id="1311"/>
    <lineage>
        <taxon>Bacteria</taxon>
        <taxon>Bacillati</taxon>
        <taxon>Bacillota</taxon>
        <taxon>Bacilli</taxon>
        <taxon>Lactobacillales</taxon>
        <taxon>Streptococcaceae</taxon>
        <taxon>Streptococcus</taxon>
    </lineage>
</organism>
<evidence type="ECO:0000313" key="4">
    <source>
        <dbReference type="Proteomes" id="UP000093122"/>
    </source>
</evidence>
<gene>
    <name evidence="2" type="ORF">AX245_02320</name>
    <name evidence="1" type="ORF">WA45_02625</name>
</gene>
<name>A0A076YV15_STRAG</name>
<evidence type="ECO:0000313" key="2">
    <source>
        <dbReference type="EMBL" id="OCM72831.1"/>
    </source>
</evidence>
<comment type="caution">
    <text evidence="2">The sequence shown here is derived from an EMBL/GenBank/DDBJ whole genome shotgun (WGS) entry which is preliminary data.</text>
</comment>
<dbReference type="Proteomes" id="UP000035174">
    <property type="component" value="Unassembled WGS sequence"/>
</dbReference>
<sequence length="45" mass="5316">MKMVRLRRGRLGVAPPRMSFYVGLYAVKKIGADRRPRKERSLVWN</sequence>
<proteinExistence type="predicted"/>